<accession>A0A7Y2LZQ2</accession>
<dbReference type="AlphaFoldDB" id="A0A7Y2LZQ2"/>
<dbReference type="RefSeq" id="WP_167037630.1">
    <property type="nucleotide sequence ID" value="NZ_BAAANA010000001.1"/>
</dbReference>
<keyword evidence="2" id="KW-1185">Reference proteome</keyword>
<dbReference type="Proteomes" id="UP000543598">
    <property type="component" value="Unassembled WGS sequence"/>
</dbReference>
<reference evidence="1 2" key="1">
    <citation type="submission" date="2020-05" db="EMBL/GenBank/DDBJ databases">
        <title>MicrobeNet Type strains.</title>
        <authorList>
            <person name="Nicholson A.C."/>
        </authorList>
    </citation>
    <scope>NUCLEOTIDE SEQUENCE [LARGE SCALE GENOMIC DNA]</scope>
    <source>
        <strain evidence="1 2">JCM 14282</strain>
    </source>
</reference>
<evidence type="ECO:0000313" key="2">
    <source>
        <dbReference type="Proteomes" id="UP000543598"/>
    </source>
</evidence>
<name>A0A7Y2LZQ2_9MICO</name>
<protein>
    <submittedName>
        <fullName evidence="1">Lasso RiPP family leader peptide-containing protein</fullName>
    </submittedName>
</protein>
<organism evidence="1 2">
    <name type="scientific">Microbacterium ulmi</name>
    <dbReference type="NCBI Taxonomy" id="179095"/>
    <lineage>
        <taxon>Bacteria</taxon>
        <taxon>Bacillati</taxon>
        <taxon>Actinomycetota</taxon>
        <taxon>Actinomycetes</taxon>
        <taxon>Micrococcales</taxon>
        <taxon>Microbacteriaceae</taxon>
        <taxon>Microbacterium</taxon>
    </lineage>
</organism>
<proteinExistence type="predicted"/>
<dbReference type="EMBL" id="JABEMB010000004">
    <property type="protein sequence ID" value="NNH03289.1"/>
    <property type="molecule type" value="Genomic_DNA"/>
</dbReference>
<comment type="caution">
    <text evidence="1">The sequence shown here is derived from an EMBL/GenBank/DDBJ whole genome shotgun (WGS) entry which is preliminary data.</text>
</comment>
<gene>
    <name evidence="1" type="ORF">HLA99_05435</name>
</gene>
<sequence length="45" mass="5050">MAYEAPKITEAGRFSDVTRGDKLDLSFEDSVYVWGLQIPVPFGSR</sequence>
<evidence type="ECO:0000313" key="1">
    <source>
        <dbReference type="EMBL" id="NNH03289.1"/>
    </source>
</evidence>
<dbReference type="NCBIfam" id="NF033521">
    <property type="entry name" value="lasso_leader_L3"/>
    <property type="match status" value="1"/>
</dbReference>